<dbReference type="SUPFAM" id="SSF52540">
    <property type="entry name" value="P-loop containing nucleoside triphosphate hydrolases"/>
    <property type="match status" value="1"/>
</dbReference>
<reference evidence="1 2" key="1">
    <citation type="submission" date="2021-03" db="EMBL/GenBank/DDBJ databases">
        <title>Human Oral Microbial Genomes.</title>
        <authorList>
            <person name="Johnston C.D."/>
            <person name="Chen T."/>
            <person name="Dewhirst F.E."/>
        </authorList>
    </citation>
    <scope>NUCLEOTIDE SEQUENCE [LARGE SCALE GENOMIC DNA]</scope>
    <source>
        <strain evidence="1 2">DSMZ 100122</strain>
    </source>
</reference>
<keyword evidence="2" id="KW-1185">Reference proteome</keyword>
<proteinExistence type="predicted"/>
<protein>
    <recommendedName>
        <fullName evidence="3">NB-ARC domain-containing protein</fullName>
    </recommendedName>
</protein>
<evidence type="ECO:0000313" key="1">
    <source>
        <dbReference type="EMBL" id="QUC09365.1"/>
    </source>
</evidence>
<gene>
    <name evidence="1" type="ORF">J5A65_06555</name>
</gene>
<dbReference type="EMBL" id="CP072384">
    <property type="protein sequence ID" value="QUC09365.1"/>
    <property type="molecule type" value="Genomic_DNA"/>
</dbReference>
<evidence type="ECO:0000313" key="2">
    <source>
        <dbReference type="Proteomes" id="UP000678513"/>
    </source>
</evidence>
<dbReference type="Proteomes" id="UP000678513">
    <property type="component" value="Chromosome"/>
</dbReference>
<dbReference type="InterPro" id="IPR027417">
    <property type="entry name" value="P-loop_NTPase"/>
</dbReference>
<organism evidence="1 2">
    <name type="scientific">Arachnia rubra</name>
    <dbReference type="NCBI Taxonomy" id="1547448"/>
    <lineage>
        <taxon>Bacteria</taxon>
        <taxon>Bacillati</taxon>
        <taxon>Actinomycetota</taxon>
        <taxon>Actinomycetes</taxon>
        <taxon>Propionibacteriales</taxon>
        <taxon>Propionibacteriaceae</taxon>
        <taxon>Arachnia</taxon>
    </lineage>
</organism>
<name>A0ABX7Y815_9ACTN</name>
<evidence type="ECO:0008006" key="3">
    <source>
        <dbReference type="Google" id="ProtNLM"/>
    </source>
</evidence>
<dbReference type="Gene3D" id="3.40.50.300">
    <property type="entry name" value="P-loop containing nucleotide triphosphate hydrolases"/>
    <property type="match status" value="1"/>
</dbReference>
<dbReference type="RefSeq" id="WP_212326826.1">
    <property type="nucleotide sequence ID" value="NZ_CP072384.1"/>
</dbReference>
<sequence>MTGSGGVGAAFGFRYQYLLTVEVLLDLYARGSTDWSVDVDPVSQDSADIVVHLTPCRPPESVLQVKASLPDSSTTIGVKAVQQILDGLRREHPAARRREVITNRTQTTQLAKELANPNSQLLKAGEHFVQRKESSQQLTAKLLHTIGNLRAVGAGGTGCELHYLLLRQLVDRVHEASARAHDQSLVHEDVRAILEGANPLLSSALGARAWGKCIQVPTGDFIERQESTRFLETHLPASSLYEGTPRIAVLKGLSGTGKSATACLHARSLLEHVAFVLWLDASSAAVLESQVPIVLDQLGARITPSNTPAQDLVEVLSGLPVPWALVLDGASTLAEVDPWVPRSGYGQVLLTTSVTNWPESFAPAMTMDAFCEIEARLFVARRLGRPVELWSTEQLSACDSMSRSLAGWPLALELAIGWITRHGGSIAAMQQFAERIDRLDLDNETLLPHGYPRTAAHVVLSQWRELSPEAQSLASLLLVMGGSRVPSRLLLDLVARQGMAAAALEELLASAFIRQEIVASGQPHDLDEVVTIHGFVQLVMGKQGVALNGPTVWALISTSDEWVRQLTERGHFREGALLLRPVDHLLKQLVEMFKEQPEVLVLLSMPMHNLAQLAFITSQASTARLWSRVAFNVRQDSPELVRDRSIWVQMQLQTLSLVAITAARLYKFEDLVEVGLLVDSLLQQGDPHALSDPATTHSLRMLRDVLHSCLPASSPHLARDVMRQLNILVPQDAPEPPTGGAGNALISMLQIETATALHLMEHSAWQAGVDTALGAANQALEQGALVAHMVDGLLDVGGN</sequence>
<accession>A0ABX7Y815</accession>